<gene>
    <name evidence="1" type="ORF">MRB53_024263</name>
</gene>
<evidence type="ECO:0000313" key="1">
    <source>
        <dbReference type="EMBL" id="KAJ8630940.1"/>
    </source>
</evidence>
<reference evidence="1 2" key="1">
    <citation type="journal article" date="2022" name="Hortic Res">
        <title>A haplotype resolved chromosomal level avocado genome allows analysis of novel avocado genes.</title>
        <authorList>
            <person name="Nath O."/>
            <person name="Fletcher S.J."/>
            <person name="Hayward A."/>
            <person name="Shaw L.M."/>
            <person name="Masouleh A.K."/>
            <person name="Furtado A."/>
            <person name="Henry R.J."/>
            <person name="Mitter N."/>
        </authorList>
    </citation>
    <scope>NUCLEOTIDE SEQUENCE [LARGE SCALE GENOMIC DNA]</scope>
    <source>
        <strain evidence="2">cv. Hass</strain>
    </source>
</reference>
<evidence type="ECO:0000313" key="2">
    <source>
        <dbReference type="Proteomes" id="UP001234297"/>
    </source>
</evidence>
<keyword evidence="2" id="KW-1185">Reference proteome</keyword>
<accession>A0ACC2LC72</accession>
<dbReference type="EMBL" id="CM056815">
    <property type="protein sequence ID" value="KAJ8630940.1"/>
    <property type="molecule type" value="Genomic_DNA"/>
</dbReference>
<organism evidence="1 2">
    <name type="scientific">Persea americana</name>
    <name type="common">Avocado</name>
    <dbReference type="NCBI Taxonomy" id="3435"/>
    <lineage>
        <taxon>Eukaryota</taxon>
        <taxon>Viridiplantae</taxon>
        <taxon>Streptophyta</taxon>
        <taxon>Embryophyta</taxon>
        <taxon>Tracheophyta</taxon>
        <taxon>Spermatophyta</taxon>
        <taxon>Magnoliopsida</taxon>
        <taxon>Magnoliidae</taxon>
        <taxon>Laurales</taxon>
        <taxon>Lauraceae</taxon>
        <taxon>Persea</taxon>
    </lineage>
</organism>
<proteinExistence type="predicted"/>
<dbReference type="Proteomes" id="UP001234297">
    <property type="component" value="Chromosome 7"/>
</dbReference>
<comment type="caution">
    <text evidence="1">The sequence shown here is derived from an EMBL/GenBank/DDBJ whole genome shotgun (WGS) entry which is preliminary data.</text>
</comment>
<name>A0ACC2LC72_PERAE</name>
<sequence>MGRMPFRSAAATLLVPDAVLNCFAVGGVLQNPSVLSSPVPFAPWWTVIGSARNYGELFGQLKPSYVDCPNEKDRTSAAYGEVTHAADQGTAIAFQEKGQNKDSRKEDKAQQLTTTISFQSSSPEHQTHLGLGLAQPMVFANHAYMDQYYNLHPAYGAQAKVLLPMNLTEDGAIYVNAKQYHGILRRRQSRAKAEMEKKVIKSRKPYLHESRHLHAMRRVRGCGGRFLNTKNENSGKGGSGIGKVSSGYAQATGSSSLESVQSDSRNLNSGKAACSGSEVASIYYKGDTDRYRIEHLRSSNVPPPTNMIDGGPNSSFTIKWGAADGCCSLLKV</sequence>
<protein>
    <submittedName>
        <fullName evidence="1">Uncharacterized protein</fullName>
    </submittedName>
</protein>